<organism evidence="3 4">
    <name type="scientific">Ranitomeya imitator</name>
    <name type="common">mimic poison frog</name>
    <dbReference type="NCBI Taxonomy" id="111125"/>
    <lineage>
        <taxon>Eukaryota</taxon>
        <taxon>Metazoa</taxon>
        <taxon>Chordata</taxon>
        <taxon>Craniata</taxon>
        <taxon>Vertebrata</taxon>
        <taxon>Euteleostomi</taxon>
        <taxon>Amphibia</taxon>
        <taxon>Batrachia</taxon>
        <taxon>Anura</taxon>
        <taxon>Neobatrachia</taxon>
        <taxon>Hyloidea</taxon>
        <taxon>Dendrobatidae</taxon>
        <taxon>Dendrobatinae</taxon>
        <taxon>Ranitomeya</taxon>
    </lineage>
</organism>
<dbReference type="Gene3D" id="3.40.50.300">
    <property type="entry name" value="P-loop containing nucleotide triphosphate hydrolases"/>
    <property type="match status" value="1"/>
</dbReference>
<evidence type="ECO:0000313" key="4">
    <source>
        <dbReference type="Proteomes" id="UP001176940"/>
    </source>
</evidence>
<protein>
    <recommendedName>
        <fullName evidence="2">DEAD/DEAH-box helicase domain-containing protein</fullName>
    </recommendedName>
</protein>
<dbReference type="SUPFAM" id="SSF52540">
    <property type="entry name" value="P-loop containing nucleoside triphosphate hydrolases"/>
    <property type="match status" value="1"/>
</dbReference>
<gene>
    <name evidence="3" type="ORF">RIMI_LOCUS7299293</name>
</gene>
<reference evidence="3" key="1">
    <citation type="submission" date="2023-07" db="EMBL/GenBank/DDBJ databases">
        <authorList>
            <person name="Stuckert A."/>
        </authorList>
    </citation>
    <scope>NUCLEOTIDE SEQUENCE</scope>
</reference>
<evidence type="ECO:0000259" key="2">
    <source>
        <dbReference type="Pfam" id="PF00270"/>
    </source>
</evidence>
<dbReference type="EMBL" id="CAUEEQ010013733">
    <property type="protein sequence ID" value="CAJ0937781.1"/>
    <property type="molecule type" value="Genomic_DNA"/>
</dbReference>
<dbReference type="InterPro" id="IPR011545">
    <property type="entry name" value="DEAD/DEAH_box_helicase_dom"/>
</dbReference>
<dbReference type="Pfam" id="PF00270">
    <property type="entry name" value="DEAD"/>
    <property type="match status" value="1"/>
</dbReference>
<dbReference type="InterPro" id="IPR027417">
    <property type="entry name" value="P-loop_NTPase"/>
</dbReference>
<proteinExistence type="predicted"/>
<sequence>MGGRTANHKPRRHRDVTARSWKADSNSLVFTIVEFGVRLFEDRGSSSATYHRQPWHNNTTKKLRQVSRVAERCWKKTHLQDDFTALKQATLAFKSALTSAKQAYYTTLVSSLSYNPKQLFKTFNRCWGVMKKQEGGVARRWEAPDPDLQHPLDQIAPLAPSVSSRRLSALTDQAEGATRTICVIAPSDLNSQSKRTRRQSGTGKMERRPACGTRTADYSRDHGGPEGMDPDGVIERNWIEIVDNFDDMNLKESLLRAIYAYGYDVIAQAQSGSGKTATFAISILQQLEIELQETHALVLAPTRSGSTDPKGHSWPGCNMPCLHWRHTCSQ</sequence>
<comment type="caution">
    <text evidence="3">The sequence shown here is derived from an EMBL/GenBank/DDBJ whole genome shotgun (WGS) entry which is preliminary data.</text>
</comment>
<name>A0ABN9LB22_9NEOB</name>
<accession>A0ABN9LB22</accession>
<evidence type="ECO:0000313" key="3">
    <source>
        <dbReference type="EMBL" id="CAJ0937781.1"/>
    </source>
</evidence>
<keyword evidence="4" id="KW-1185">Reference proteome</keyword>
<evidence type="ECO:0000256" key="1">
    <source>
        <dbReference type="SAM" id="MobiDB-lite"/>
    </source>
</evidence>
<feature type="region of interest" description="Disordered" evidence="1">
    <location>
        <begin position="191"/>
        <end position="231"/>
    </location>
</feature>
<feature type="domain" description="DEAD/DEAH-box helicase" evidence="2">
    <location>
        <begin position="257"/>
        <end position="304"/>
    </location>
</feature>
<dbReference type="Proteomes" id="UP001176940">
    <property type="component" value="Unassembled WGS sequence"/>
</dbReference>